<feature type="repeat" description="Filamin" evidence="3">
    <location>
        <begin position="344"/>
        <end position="435"/>
    </location>
</feature>
<feature type="repeat" description="Filamin" evidence="3">
    <location>
        <begin position="149"/>
        <end position="247"/>
    </location>
</feature>
<organism evidence="4 5">
    <name type="scientific">Timema podura</name>
    <name type="common">Walking stick</name>
    <dbReference type="NCBI Taxonomy" id="61482"/>
    <lineage>
        <taxon>Eukaryota</taxon>
        <taxon>Metazoa</taxon>
        <taxon>Ecdysozoa</taxon>
        <taxon>Arthropoda</taxon>
        <taxon>Hexapoda</taxon>
        <taxon>Insecta</taxon>
        <taxon>Pterygota</taxon>
        <taxon>Neoptera</taxon>
        <taxon>Polyneoptera</taxon>
        <taxon>Phasmatodea</taxon>
        <taxon>Timematodea</taxon>
        <taxon>Timematoidea</taxon>
        <taxon>Timematidae</taxon>
        <taxon>Timema</taxon>
    </lineage>
</organism>
<name>A0ABN7NIT3_TIMPD</name>
<sequence>MRYILLCQRVGSGVCNNLRSSYVLRAKDKLQHEKCRPPPALLPALCFVSCVLDVNKVRAYGPGIEPSGPVVGAPANFTVETFSAGKGQVDVAIENPHGEVEPVDIRFNKDRNLTYSVSYTPKLEGNHKVSVKFAGREIPKSPYTVLVEGHAGDASKVTASGPGLQPEGVMINRPTYFDISTKDAGRGGPEVIILDPAGNKNTVPVKLRQISPDVWRCEYVSPITGLHSVNIFFAGKPIPNSPCGVRVAPVFDAKKVRASGRGLQPCGVRVKDEANFKIYTEGAGEGTPEVNIIGPGGVKEPVKMHKVNGTTYEVIYNPRKEGRYVVMVSFAGQEIPRSPFEVSVGPYKETLIKAYGPGLVGGVVNYPALFTVETNGETGALGFSIEGPSQAKIDCHDNGDGSADVRYYPTAPGEYAVHILCDSEDIPKSPYVAQVLPNTDYYPDKCTVLSRSDSDMGYGILAGKAVSIVGILVCRNSAKRAQCKAEQRLYL</sequence>
<evidence type="ECO:0000256" key="3">
    <source>
        <dbReference type="PROSITE-ProRule" id="PRU00087"/>
    </source>
</evidence>
<dbReference type="InterPro" id="IPR001298">
    <property type="entry name" value="Filamin/ABP280_rpt"/>
</dbReference>
<evidence type="ECO:0000313" key="4">
    <source>
        <dbReference type="EMBL" id="CAG2055705.1"/>
    </source>
</evidence>
<dbReference type="InterPro" id="IPR044801">
    <property type="entry name" value="Filamin"/>
</dbReference>
<dbReference type="SUPFAM" id="SSF81296">
    <property type="entry name" value="E set domains"/>
    <property type="match status" value="4"/>
</dbReference>
<dbReference type="InterPro" id="IPR017868">
    <property type="entry name" value="Filamin/ABP280_repeat-like"/>
</dbReference>
<evidence type="ECO:0000256" key="1">
    <source>
        <dbReference type="ARBA" id="ARBA00009238"/>
    </source>
</evidence>
<feature type="repeat" description="Filamin" evidence="3">
    <location>
        <begin position="248"/>
        <end position="344"/>
    </location>
</feature>
<dbReference type="Gene3D" id="2.60.40.10">
    <property type="entry name" value="Immunoglobulins"/>
    <property type="match status" value="4"/>
</dbReference>
<evidence type="ECO:0008006" key="6">
    <source>
        <dbReference type="Google" id="ProtNLM"/>
    </source>
</evidence>
<proteinExistence type="inferred from homology"/>
<gene>
    <name evidence="4" type="ORF">TPAB3V08_LOCUS2705</name>
</gene>
<keyword evidence="5" id="KW-1185">Reference proteome</keyword>
<reference evidence="4" key="1">
    <citation type="submission" date="2021-03" db="EMBL/GenBank/DDBJ databases">
        <authorList>
            <person name="Tran Van P."/>
        </authorList>
    </citation>
    <scope>NUCLEOTIDE SEQUENCE</scope>
</reference>
<dbReference type="Proteomes" id="UP001153148">
    <property type="component" value="Unassembled WGS sequence"/>
</dbReference>
<accession>A0ABN7NIT3</accession>
<dbReference type="InterPro" id="IPR013783">
    <property type="entry name" value="Ig-like_fold"/>
</dbReference>
<keyword evidence="2" id="KW-0677">Repeat</keyword>
<dbReference type="InterPro" id="IPR014756">
    <property type="entry name" value="Ig_E-set"/>
</dbReference>
<comment type="caution">
    <text evidence="4">The sequence shown here is derived from an EMBL/GenBank/DDBJ whole genome shotgun (WGS) entry which is preliminary data.</text>
</comment>
<evidence type="ECO:0000256" key="2">
    <source>
        <dbReference type="ARBA" id="ARBA00022737"/>
    </source>
</evidence>
<comment type="similarity">
    <text evidence="1">Belongs to the filamin family.</text>
</comment>
<feature type="repeat" description="Filamin" evidence="3">
    <location>
        <begin position="49"/>
        <end position="147"/>
    </location>
</feature>
<dbReference type="Pfam" id="PF00630">
    <property type="entry name" value="Filamin"/>
    <property type="match status" value="4"/>
</dbReference>
<dbReference type="EMBL" id="CAJPIN010002807">
    <property type="protein sequence ID" value="CAG2055705.1"/>
    <property type="molecule type" value="Genomic_DNA"/>
</dbReference>
<dbReference type="PANTHER" id="PTHR38537">
    <property type="entry name" value="JITTERBUG, ISOFORM N"/>
    <property type="match status" value="1"/>
</dbReference>
<protein>
    <recommendedName>
        <fullName evidence="6">Filamin</fullName>
    </recommendedName>
</protein>
<dbReference type="SMART" id="SM00557">
    <property type="entry name" value="IG_FLMN"/>
    <property type="match status" value="4"/>
</dbReference>
<evidence type="ECO:0000313" key="5">
    <source>
        <dbReference type="Proteomes" id="UP001153148"/>
    </source>
</evidence>
<dbReference type="PROSITE" id="PS50194">
    <property type="entry name" value="FILAMIN_REPEAT"/>
    <property type="match status" value="4"/>
</dbReference>
<dbReference type="PANTHER" id="PTHR38537:SF8">
    <property type="entry name" value="FILAMIN-A"/>
    <property type="match status" value="1"/>
</dbReference>